<proteinExistence type="inferred from homology"/>
<feature type="compositionally biased region" description="Polar residues" evidence="11">
    <location>
        <begin position="1"/>
        <end position="24"/>
    </location>
</feature>
<evidence type="ECO:0000256" key="11">
    <source>
        <dbReference type="SAM" id="MobiDB-lite"/>
    </source>
</evidence>
<keyword evidence="6" id="KW-0145">Chemotaxis</keyword>
<keyword evidence="8" id="KW-0472">Membrane</keyword>
<evidence type="ECO:0000256" key="1">
    <source>
        <dbReference type="ARBA" id="ARBA00004117"/>
    </source>
</evidence>
<dbReference type="PANTHER" id="PTHR30034">
    <property type="entry name" value="FLAGELLAR MOTOR SWITCH PROTEIN FLIM"/>
    <property type="match status" value="1"/>
</dbReference>
<dbReference type="InterPro" id="IPR001543">
    <property type="entry name" value="FliN-like_C"/>
</dbReference>
<feature type="region of interest" description="Disordered" evidence="11">
    <location>
        <begin position="1"/>
        <end position="27"/>
    </location>
</feature>
<keyword evidence="13" id="KW-0969">Cilium</keyword>
<dbReference type="Gene3D" id="3.40.1550.10">
    <property type="entry name" value="CheC-like"/>
    <property type="match status" value="1"/>
</dbReference>
<keyword evidence="9" id="KW-0975">Bacterial flagellum</keyword>
<dbReference type="InterPro" id="IPR028976">
    <property type="entry name" value="CheC-like_sf"/>
</dbReference>
<comment type="caution">
    <text evidence="13">The sequence shown here is derived from an EMBL/GenBank/DDBJ whole genome shotgun (WGS) entry which is preliminary data.</text>
</comment>
<evidence type="ECO:0000256" key="7">
    <source>
        <dbReference type="ARBA" id="ARBA00022779"/>
    </source>
</evidence>
<evidence type="ECO:0000259" key="12">
    <source>
        <dbReference type="Pfam" id="PF01052"/>
    </source>
</evidence>
<accession>A0ABX2MZL0</accession>
<reference evidence="13 14" key="1">
    <citation type="submission" date="2020-06" db="EMBL/GenBank/DDBJ databases">
        <authorList>
            <person name="Kim S.-J."/>
            <person name="Park S.-J."/>
        </authorList>
    </citation>
    <scope>NUCLEOTIDE SEQUENCE [LARGE SCALE GENOMIC DNA]</scope>
    <source>
        <strain evidence="13 14">SW-151</strain>
    </source>
</reference>
<comment type="subcellular location">
    <subcellularLocation>
        <location evidence="1">Bacterial flagellum basal body</location>
    </subcellularLocation>
    <subcellularLocation>
        <location evidence="2">Cell membrane</location>
        <topology evidence="2">Peripheral membrane protein</topology>
    </subcellularLocation>
</comment>
<dbReference type="SUPFAM" id="SSF101801">
    <property type="entry name" value="Surface presentation of antigens (SPOA)"/>
    <property type="match status" value="1"/>
</dbReference>
<gene>
    <name evidence="13" type="ORF">HUO14_03030</name>
</gene>
<evidence type="ECO:0000256" key="6">
    <source>
        <dbReference type="ARBA" id="ARBA00022500"/>
    </source>
</evidence>
<protein>
    <recommendedName>
        <fullName evidence="4">Flagellar motor switch protein FliM</fullName>
    </recommendedName>
</protein>
<dbReference type="RefSeq" id="WP_176278390.1">
    <property type="nucleotide sequence ID" value="NZ_JABWMH010000001.1"/>
</dbReference>
<comment type="function">
    <text evidence="10">FliM is one of three proteins (FliG, FliN, FliM) that forms the rotor-mounted switch complex (C ring), located at the base of the basal body. This complex interacts with the CheY and CheZ chemotaxis proteins, in addition to contacting components of the motor that determine the direction of flagellar rotation.</text>
</comment>
<evidence type="ECO:0000256" key="10">
    <source>
        <dbReference type="ARBA" id="ARBA00025044"/>
    </source>
</evidence>
<evidence type="ECO:0000313" key="13">
    <source>
        <dbReference type="EMBL" id="NVD26879.1"/>
    </source>
</evidence>
<evidence type="ECO:0000313" key="14">
    <source>
        <dbReference type="Proteomes" id="UP000652427"/>
    </source>
</evidence>
<evidence type="ECO:0000256" key="2">
    <source>
        <dbReference type="ARBA" id="ARBA00004202"/>
    </source>
</evidence>
<organism evidence="13 14">
    <name type="scientific">Parasphingorhabdus flavimaris</name>
    <dbReference type="NCBI Taxonomy" id="266812"/>
    <lineage>
        <taxon>Bacteria</taxon>
        <taxon>Pseudomonadati</taxon>
        <taxon>Pseudomonadota</taxon>
        <taxon>Alphaproteobacteria</taxon>
        <taxon>Sphingomonadales</taxon>
        <taxon>Sphingomonadaceae</taxon>
        <taxon>Parasphingorhabdus</taxon>
    </lineage>
</organism>
<comment type="similarity">
    <text evidence="3">Belongs to the FliM family.</text>
</comment>
<dbReference type="PANTHER" id="PTHR30034:SF6">
    <property type="entry name" value="YOP PROTEINS TRANSLOCATION PROTEIN Q"/>
    <property type="match status" value="1"/>
</dbReference>
<dbReference type="Gene3D" id="2.30.330.10">
    <property type="entry name" value="SpoA-like"/>
    <property type="match status" value="1"/>
</dbReference>
<keyword evidence="13" id="KW-0282">Flagellum</keyword>
<evidence type="ECO:0000256" key="5">
    <source>
        <dbReference type="ARBA" id="ARBA00022475"/>
    </source>
</evidence>
<evidence type="ECO:0000256" key="4">
    <source>
        <dbReference type="ARBA" id="ARBA00021898"/>
    </source>
</evidence>
<dbReference type="EMBL" id="JABWMH010000001">
    <property type="protein sequence ID" value="NVD26879.1"/>
    <property type="molecule type" value="Genomic_DNA"/>
</dbReference>
<keyword evidence="7" id="KW-0283">Flagellar rotation</keyword>
<name>A0ABX2MZL0_9SPHN</name>
<dbReference type="Proteomes" id="UP000652427">
    <property type="component" value="Unassembled WGS sequence"/>
</dbReference>
<sequence length="307" mass="33512">MTNPQSSAADTSGAQPENTDTPISHSLLKKGGPDDILLLAYKKVEKKLESALKVHLSNVVDCDLKVEVGDSEKLQFQNWLSGQEGACVYLEFQLGALENPILVRIARTFLVASVDCFFGGQFDGEAQSTGPLRKSEIAMIERLGAAIANGLAVSWSTLLETTVRYNRCHYVKDDIELELEDEDVLVSPAAVHLSGHRIAAIDVIQTLDGLIAIEPQLNRPHLQKVNQIDPVWKDNLKDSVEQIYLPVRSVLARPTMQLSELSRLAVGDILPVAPTDNVPLIVGDRVFAHGSIGEQNGGVAFKIKNFL</sequence>
<evidence type="ECO:0000256" key="3">
    <source>
        <dbReference type="ARBA" id="ARBA00011049"/>
    </source>
</evidence>
<evidence type="ECO:0000256" key="9">
    <source>
        <dbReference type="ARBA" id="ARBA00023143"/>
    </source>
</evidence>
<keyword evidence="14" id="KW-1185">Reference proteome</keyword>
<keyword evidence="13" id="KW-0966">Cell projection</keyword>
<keyword evidence="5" id="KW-1003">Cell membrane</keyword>
<dbReference type="Pfam" id="PF01052">
    <property type="entry name" value="FliMN_C"/>
    <property type="match status" value="1"/>
</dbReference>
<dbReference type="InterPro" id="IPR036429">
    <property type="entry name" value="SpoA-like_sf"/>
</dbReference>
<feature type="domain" description="Flagellar motor switch protein FliN-like C-terminal" evidence="12">
    <location>
        <begin position="239"/>
        <end position="306"/>
    </location>
</feature>
<evidence type="ECO:0000256" key="8">
    <source>
        <dbReference type="ARBA" id="ARBA00023136"/>
    </source>
</evidence>